<name>A0AAJ1JAG3_XENBV</name>
<reference evidence="1" key="2">
    <citation type="journal article" date="2022" name="J. Evol. Biol.">
        <title>Pre- and post-association barriers to host switching in sympatric mutualists.</title>
        <authorList>
            <person name="Dinges Z.M."/>
            <person name="Phillips R.K."/>
            <person name="Lively C.M."/>
            <person name="Bashey F."/>
        </authorList>
    </citation>
    <scope>NUCLEOTIDE SEQUENCE</scope>
    <source>
        <strain evidence="1">MC_266_E_2016</strain>
    </source>
</reference>
<sequence>MILIVNHTGVVKNTQQNISISPQSAFTFFSQKLIRKGVKIFSLQKIVNNQPAYKEKSICRKGTVNGSVALRS</sequence>
<organism evidence="1 2">
    <name type="scientific">Xenorhabdus bovienii</name>
    <name type="common">Xenorhabdus nematophila subsp. bovienii</name>
    <dbReference type="NCBI Taxonomy" id="40576"/>
    <lineage>
        <taxon>Bacteria</taxon>
        <taxon>Pseudomonadati</taxon>
        <taxon>Pseudomonadota</taxon>
        <taxon>Gammaproteobacteria</taxon>
        <taxon>Enterobacterales</taxon>
        <taxon>Morganellaceae</taxon>
        <taxon>Xenorhabdus</taxon>
    </lineage>
</organism>
<dbReference type="AlphaFoldDB" id="A0AAJ1JAG3"/>
<reference evidence="1" key="1">
    <citation type="submission" date="2021-08" db="EMBL/GenBank/DDBJ databases">
        <authorList>
            <person name="Papudeshi B."/>
            <person name="Bashey-Visser F."/>
        </authorList>
    </citation>
    <scope>NUCLEOTIDE SEQUENCE</scope>
    <source>
        <strain evidence="1">MC_266_E_2016</strain>
    </source>
</reference>
<evidence type="ECO:0000313" key="1">
    <source>
        <dbReference type="EMBL" id="MDE1480090.1"/>
    </source>
</evidence>
<evidence type="ECO:0000313" key="2">
    <source>
        <dbReference type="Proteomes" id="UP001222434"/>
    </source>
</evidence>
<dbReference type="RefSeq" id="WP_274713533.1">
    <property type="nucleotide sequence ID" value="NZ_JAILSO010000097.1"/>
</dbReference>
<comment type="caution">
    <text evidence="1">The sequence shown here is derived from an EMBL/GenBank/DDBJ whole genome shotgun (WGS) entry which is preliminary data.</text>
</comment>
<gene>
    <name evidence="1" type="ORF">KKJ01_18155</name>
</gene>
<protein>
    <submittedName>
        <fullName evidence="1">Uncharacterized protein</fullName>
    </submittedName>
</protein>
<proteinExistence type="predicted"/>
<accession>A0AAJ1JAG3</accession>
<dbReference type="Proteomes" id="UP001222434">
    <property type="component" value="Unassembled WGS sequence"/>
</dbReference>
<dbReference type="EMBL" id="JAILSO010000097">
    <property type="protein sequence ID" value="MDE1480090.1"/>
    <property type="molecule type" value="Genomic_DNA"/>
</dbReference>
<feature type="non-terminal residue" evidence="1">
    <location>
        <position position="72"/>
    </location>
</feature>